<dbReference type="KEGG" id="rpm:RSPPHO_00283"/>
<dbReference type="Gene3D" id="3.30.160.150">
    <property type="entry name" value="Lipoprotein like domain"/>
    <property type="match status" value="1"/>
</dbReference>
<name>H6SN33_PARPM</name>
<keyword evidence="2" id="KW-1185">Reference proteome</keyword>
<dbReference type="PATRIC" id="fig|1150469.3.peg.339"/>
<protein>
    <submittedName>
        <fullName evidence="1">Twin-arginine translocation pathway signal</fullName>
    </submittedName>
</protein>
<evidence type="ECO:0000313" key="2">
    <source>
        <dbReference type="Proteomes" id="UP000033220"/>
    </source>
</evidence>
<reference evidence="1 2" key="1">
    <citation type="submission" date="2012-02" db="EMBL/GenBank/DDBJ databases">
        <title>Shotgun genome sequence of Phaeospirillum photometricum DSM 122.</title>
        <authorList>
            <person name="Duquesne K."/>
            <person name="Sturgis J."/>
        </authorList>
    </citation>
    <scope>NUCLEOTIDE SEQUENCE [LARGE SCALE GENOMIC DNA]</scope>
    <source>
        <strain evidence="2">DSM122</strain>
    </source>
</reference>
<sequence>MGRSITRRRVLVLGALAPLGVASCGFRSMLAERPGAGGTASTPALLGLVYVHRATYGAEGDARLAQAVRNALVNRLGEPSRPAFALTLTVSRSIAGAATTLANRITHETLSGTATFSLQALNQEGAAPPKPLISGSETAWANQDRLDSAYADRMVERDMERRVADGLADQIQRRLAGYFASR</sequence>
<dbReference type="RefSeq" id="WP_014413549.1">
    <property type="nucleotide sequence ID" value="NC_017059.1"/>
</dbReference>
<dbReference type="Proteomes" id="UP000033220">
    <property type="component" value="Chromosome DSM 122"/>
</dbReference>
<accession>H6SN33</accession>
<dbReference type="HOGENOM" id="CLU_1480923_0_0_5"/>
<organism evidence="1 2">
    <name type="scientific">Pararhodospirillum photometricum DSM 122</name>
    <dbReference type="NCBI Taxonomy" id="1150469"/>
    <lineage>
        <taxon>Bacteria</taxon>
        <taxon>Pseudomonadati</taxon>
        <taxon>Pseudomonadota</taxon>
        <taxon>Alphaproteobacteria</taxon>
        <taxon>Rhodospirillales</taxon>
        <taxon>Rhodospirillaceae</taxon>
        <taxon>Pararhodospirillum</taxon>
    </lineage>
</organism>
<dbReference type="EMBL" id="HE663493">
    <property type="protein sequence ID" value="CCG06909.1"/>
    <property type="molecule type" value="Genomic_DNA"/>
</dbReference>
<dbReference type="STRING" id="1150469.RSPPHO_00283"/>
<dbReference type="PROSITE" id="PS51257">
    <property type="entry name" value="PROKAR_LIPOPROTEIN"/>
    <property type="match status" value="1"/>
</dbReference>
<proteinExistence type="predicted"/>
<evidence type="ECO:0000313" key="1">
    <source>
        <dbReference type="EMBL" id="CCG06909.1"/>
    </source>
</evidence>
<gene>
    <name evidence="1" type="ORF">RSPPHO_00283</name>
</gene>
<dbReference type="AlphaFoldDB" id="H6SN33"/>
<dbReference type="OrthoDB" id="7360980at2"/>